<accession>A0A7W5TU51</accession>
<evidence type="ECO:0000259" key="1">
    <source>
        <dbReference type="Pfam" id="PF01593"/>
    </source>
</evidence>
<dbReference type="SUPFAM" id="SSF54373">
    <property type="entry name" value="FAD-linked reductases, C-terminal domain"/>
    <property type="match status" value="1"/>
</dbReference>
<dbReference type="InterPro" id="IPR002937">
    <property type="entry name" value="Amino_oxidase"/>
</dbReference>
<dbReference type="Gene3D" id="1.10.3110.10">
    <property type="entry name" value="protoporphyrinogen ix oxidase, domain 3"/>
    <property type="match status" value="1"/>
</dbReference>
<comment type="caution">
    <text evidence="2">The sequence shown here is derived from an EMBL/GenBank/DDBJ whole genome shotgun (WGS) entry which is preliminary data.</text>
</comment>
<dbReference type="Gene3D" id="3.50.50.60">
    <property type="entry name" value="FAD/NAD(P)-binding domain"/>
    <property type="match status" value="1"/>
</dbReference>
<feature type="domain" description="Amine oxidase" evidence="1">
    <location>
        <begin position="17"/>
        <end position="435"/>
    </location>
</feature>
<sequence>MTSSSRSRVAVVGGGAAGLSVAWELARAGAEVQLYEASDRTGGAVAPLQLGAGNQLDGVSQLSALSVDAGAEAFATRSSAVADLIGDLGLAERIVSPNPAGAWLQLPHLAAPLPATGVLGIPGDPQAEDVVAVLGAEVAARAAEDLSAPMTWTAERASERPPSLGEVVRDRMGEAVVEQLVSPITSGVHSAAPDDLAISAAHPRLYQTMLRAGSLARAVADLKAAAPAGSAVQSLRGGMHTLTAELDAQLRQAGASIRLNTEVQDLRQLHAEQRPEHIVLAADLERAAALASPYLQVTDPPTGVPSGVALVTMLVRAPELDQFPRGTGMLVAPSVAHIGAKSMTHVSAKWAWVGEALHQQLGPGHHLLRLSYGRVTDDPDSGALGLNSSDAQLVRAAAADLPALTGVDVEAGQILDAAVVRWPRVLPGASAEHRHRAEQFRRALASQRSASVSGSDHQPQLWAVGGWLAGTGLAQVIPDARATARAILANA</sequence>
<keyword evidence="2" id="KW-0560">Oxidoreductase</keyword>
<dbReference type="InterPro" id="IPR050464">
    <property type="entry name" value="Zeta_carotene_desat/Oxidored"/>
</dbReference>
<evidence type="ECO:0000313" key="3">
    <source>
        <dbReference type="Proteomes" id="UP000547528"/>
    </source>
</evidence>
<dbReference type="PANTHER" id="PTHR42923">
    <property type="entry name" value="PROTOPORPHYRINOGEN OXIDASE"/>
    <property type="match status" value="1"/>
</dbReference>
<organism evidence="2 3">
    <name type="scientific">Garicola koreensis</name>
    <dbReference type="NCBI Taxonomy" id="1262554"/>
    <lineage>
        <taxon>Bacteria</taxon>
        <taxon>Bacillati</taxon>
        <taxon>Actinomycetota</taxon>
        <taxon>Actinomycetes</taxon>
        <taxon>Micrococcales</taxon>
        <taxon>Micrococcaceae</taxon>
        <taxon>Garicola</taxon>
    </lineage>
</organism>
<dbReference type="Pfam" id="PF01593">
    <property type="entry name" value="Amino_oxidase"/>
    <property type="match status" value="1"/>
</dbReference>
<dbReference type="RefSeq" id="WP_183358214.1">
    <property type="nucleotide sequence ID" value="NZ_BAABKR010000001.1"/>
</dbReference>
<dbReference type="Gene3D" id="3.90.660.20">
    <property type="entry name" value="Protoporphyrinogen oxidase, mitochondrial, domain 2"/>
    <property type="match status" value="1"/>
</dbReference>
<proteinExistence type="predicted"/>
<gene>
    <name evidence="2" type="ORF">FHX47_001424</name>
</gene>
<dbReference type="GO" id="GO:0004729">
    <property type="term" value="F:oxygen-dependent protoporphyrinogen oxidase activity"/>
    <property type="evidence" value="ECO:0007669"/>
    <property type="project" value="UniProtKB-EC"/>
</dbReference>
<dbReference type="PANTHER" id="PTHR42923:SF3">
    <property type="entry name" value="PROTOPORPHYRINOGEN OXIDASE"/>
    <property type="match status" value="1"/>
</dbReference>
<dbReference type="Proteomes" id="UP000547528">
    <property type="component" value="Unassembled WGS sequence"/>
</dbReference>
<keyword evidence="3" id="KW-1185">Reference proteome</keyword>
<dbReference type="InterPro" id="IPR036188">
    <property type="entry name" value="FAD/NAD-bd_sf"/>
</dbReference>
<name>A0A7W5TU51_9MICC</name>
<dbReference type="EC" id="1.3.3.4" evidence="2"/>
<reference evidence="2 3" key="1">
    <citation type="submission" date="2020-08" db="EMBL/GenBank/DDBJ databases">
        <title>Sequencing the genomes of 1000 actinobacteria strains.</title>
        <authorList>
            <person name="Klenk H.-P."/>
        </authorList>
    </citation>
    <scope>NUCLEOTIDE SEQUENCE [LARGE SCALE GENOMIC DNA]</scope>
    <source>
        <strain evidence="2 3">DSM 28238</strain>
    </source>
</reference>
<evidence type="ECO:0000313" key="2">
    <source>
        <dbReference type="EMBL" id="MBB3667803.1"/>
    </source>
</evidence>
<protein>
    <submittedName>
        <fullName evidence="2">Oxygen-dependent protoporphyrinogen oxidase</fullName>
        <ecNumber evidence="2">1.3.3.4</ecNumber>
    </submittedName>
</protein>
<dbReference type="PRINTS" id="PR00419">
    <property type="entry name" value="ADXRDTASE"/>
</dbReference>
<dbReference type="SUPFAM" id="SSF51905">
    <property type="entry name" value="FAD/NAD(P)-binding domain"/>
    <property type="match status" value="1"/>
</dbReference>
<dbReference type="EMBL" id="JACIBT010000003">
    <property type="protein sequence ID" value="MBB3667803.1"/>
    <property type="molecule type" value="Genomic_DNA"/>
</dbReference>
<dbReference type="AlphaFoldDB" id="A0A7W5TU51"/>